<keyword evidence="1" id="KW-0175">Coiled coil</keyword>
<sequence length="95" mass="10162">MAGAVILAVGLAGVFTPARGFAQLVMSPIQLGLSDSAANINGFFAFFANIGRVKGENQKLLTQVEKLNSELVAIKDAQRENAFLKEQLGLKQENI</sequence>
<gene>
    <name evidence="2" type="ORF">UX73_C0018G0001</name>
</gene>
<accession>A0A0G1TZ38</accession>
<feature type="coiled-coil region" evidence="1">
    <location>
        <begin position="50"/>
        <end position="94"/>
    </location>
</feature>
<feature type="non-terminal residue" evidence="2">
    <location>
        <position position="95"/>
    </location>
</feature>
<evidence type="ECO:0000256" key="1">
    <source>
        <dbReference type="SAM" id="Coils"/>
    </source>
</evidence>
<proteinExistence type="predicted"/>
<dbReference type="Proteomes" id="UP000034873">
    <property type="component" value="Unassembled WGS sequence"/>
</dbReference>
<organism evidence="2 3">
    <name type="scientific">candidate division WWE3 bacterium GW2011_GWC1_47_10</name>
    <dbReference type="NCBI Taxonomy" id="1619122"/>
    <lineage>
        <taxon>Bacteria</taxon>
        <taxon>Katanobacteria</taxon>
    </lineage>
</organism>
<dbReference type="EMBL" id="LCNH01000018">
    <property type="protein sequence ID" value="KKU50645.1"/>
    <property type="molecule type" value="Genomic_DNA"/>
</dbReference>
<comment type="caution">
    <text evidence="2">The sequence shown here is derived from an EMBL/GenBank/DDBJ whole genome shotgun (WGS) entry which is preliminary data.</text>
</comment>
<dbReference type="AlphaFoldDB" id="A0A0G1TZ38"/>
<reference evidence="2 3" key="1">
    <citation type="journal article" date="2015" name="Nature">
        <title>rRNA introns, odd ribosomes, and small enigmatic genomes across a large radiation of phyla.</title>
        <authorList>
            <person name="Brown C.T."/>
            <person name="Hug L.A."/>
            <person name="Thomas B.C."/>
            <person name="Sharon I."/>
            <person name="Castelle C.J."/>
            <person name="Singh A."/>
            <person name="Wilkins M.J."/>
            <person name="Williams K.H."/>
            <person name="Banfield J.F."/>
        </authorList>
    </citation>
    <scope>NUCLEOTIDE SEQUENCE [LARGE SCALE GENOMIC DNA]</scope>
</reference>
<name>A0A0G1TZ38_UNCKA</name>
<protein>
    <recommendedName>
        <fullName evidence="4">Rod shape-determining protein MreC</fullName>
    </recommendedName>
</protein>
<evidence type="ECO:0000313" key="2">
    <source>
        <dbReference type="EMBL" id="KKU50645.1"/>
    </source>
</evidence>
<dbReference type="STRING" id="1619122.UX73_C0018G0001"/>
<evidence type="ECO:0000313" key="3">
    <source>
        <dbReference type="Proteomes" id="UP000034873"/>
    </source>
</evidence>
<evidence type="ECO:0008006" key="4">
    <source>
        <dbReference type="Google" id="ProtNLM"/>
    </source>
</evidence>